<dbReference type="PANTHER" id="PTHR47973">
    <property type="entry name" value="CYSTEINE-RICH RECEPTOR-LIKE PROTEIN KINASE 3"/>
    <property type="match status" value="1"/>
</dbReference>
<evidence type="ECO:0000256" key="1">
    <source>
        <dbReference type="ARBA" id="ARBA00022679"/>
    </source>
</evidence>
<dbReference type="STRING" id="3988.B9RI15"/>
<evidence type="ECO:0000313" key="6">
    <source>
        <dbReference type="Proteomes" id="UP000008311"/>
    </source>
</evidence>
<gene>
    <name evidence="5" type="ORF">RCOM_1575300</name>
</gene>
<dbReference type="SUPFAM" id="SSF56112">
    <property type="entry name" value="Protein kinase-like (PK-like)"/>
    <property type="match status" value="1"/>
</dbReference>
<dbReference type="AlphaFoldDB" id="B9RI15"/>
<dbReference type="Gene3D" id="3.30.200.20">
    <property type="entry name" value="Phosphorylase Kinase, domain 1"/>
    <property type="match status" value="1"/>
</dbReference>
<evidence type="ECO:0000313" key="5">
    <source>
        <dbReference type="EMBL" id="EEF48787.1"/>
    </source>
</evidence>
<reference evidence="6" key="1">
    <citation type="journal article" date="2010" name="Nat. Biotechnol.">
        <title>Draft genome sequence of the oilseed species Ricinus communis.</title>
        <authorList>
            <person name="Chan A.P."/>
            <person name="Crabtree J."/>
            <person name="Zhao Q."/>
            <person name="Lorenzi H."/>
            <person name="Orvis J."/>
            <person name="Puiu D."/>
            <person name="Melake-Berhan A."/>
            <person name="Jones K.M."/>
            <person name="Redman J."/>
            <person name="Chen G."/>
            <person name="Cahoon E.B."/>
            <person name="Gedil M."/>
            <person name="Stanke M."/>
            <person name="Haas B.J."/>
            <person name="Wortman J.R."/>
            <person name="Fraser-Liggett C.M."/>
            <person name="Ravel J."/>
            <person name="Rabinowicz P.D."/>
        </authorList>
    </citation>
    <scope>NUCLEOTIDE SEQUENCE [LARGE SCALE GENOMIC DNA]</scope>
    <source>
        <strain evidence="6">cv. Hale</strain>
    </source>
</reference>
<sequence length="161" mass="17865">MTLFSFHNAESLGKLNDGRVIAVKQLSVASHQGKSQFVTEIATISAVQHRNLAWYLHENNRELELVDVKLSDFSEEEVIWLTGVALLCTQTSPNLRPSMSRVVAMLSGDTEVDSVISKPGYLTGWKFYDSTFTSDDIVTKGTYTSFYNSTKSTSMVADAQN</sequence>
<keyword evidence="4" id="KW-0067">ATP-binding</keyword>
<dbReference type="InterPro" id="IPR011009">
    <property type="entry name" value="Kinase-like_dom_sf"/>
</dbReference>
<dbReference type="Proteomes" id="UP000008311">
    <property type="component" value="Unassembled WGS sequence"/>
</dbReference>
<keyword evidence="1" id="KW-0808">Transferase</keyword>
<name>B9RI15_RICCO</name>
<organism evidence="5 6">
    <name type="scientific">Ricinus communis</name>
    <name type="common">Castor bean</name>
    <dbReference type="NCBI Taxonomy" id="3988"/>
    <lineage>
        <taxon>Eukaryota</taxon>
        <taxon>Viridiplantae</taxon>
        <taxon>Streptophyta</taxon>
        <taxon>Embryophyta</taxon>
        <taxon>Tracheophyta</taxon>
        <taxon>Spermatophyta</taxon>
        <taxon>Magnoliopsida</taxon>
        <taxon>eudicotyledons</taxon>
        <taxon>Gunneridae</taxon>
        <taxon>Pentapetalae</taxon>
        <taxon>rosids</taxon>
        <taxon>fabids</taxon>
        <taxon>Malpighiales</taxon>
        <taxon>Euphorbiaceae</taxon>
        <taxon>Acalyphoideae</taxon>
        <taxon>Acalypheae</taxon>
        <taxon>Ricinus</taxon>
    </lineage>
</organism>
<protein>
    <submittedName>
        <fullName evidence="5">Uncharacterized protein</fullName>
    </submittedName>
</protein>
<dbReference type="eggNOG" id="ENOG502QUW9">
    <property type="taxonomic scope" value="Eukaryota"/>
</dbReference>
<dbReference type="GO" id="GO:0016301">
    <property type="term" value="F:kinase activity"/>
    <property type="evidence" value="ECO:0007669"/>
    <property type="project" value="UniProtKB-KW"/>
</dbReference>
<evidence type="ECO:0000256" key="3">
    <source>
        <dbReference type="ARBA" id="ARBA00022777"/>
    </source>
</evidence>
<keyword evidence="6" id="KW-1185">Reference proteome</keyword>
<evidence type="ECO:0000256" key="4">
    <source>
        <dbReference type="ARBA" id="ARBA00022840"/>
    </source>
</evidence>
<keyword evidence="3" id="KW-0418">Kinase</keyword>
<dbReference type="InParanoid" id="B9RI15"/>
<accession>B9RI15</accession>
<dbReference type="EMBL" id="EQ973781">
    <property type="protein sequence ID" value="EEF48787.1"/>
    <property type="molecule type" value="Genomic_DNA"/>
</dbReference>
<proteinExistence type="predicted"/>
<keyword evidence="2" id="KW-0547">Nucleotide-binding</keyword>
<dbReference type="InterPro" id="IPR052059">
    <property type="entry name" value="CR_Ser/Thr_kinase"/>
</dbReference>
<evidence type="ECO:0000256" key="2">
    <source>
        <dbReference type="ARBA" id="ARBA00022741"/>
    </source>
</evidence>
<dbReference type="GO" id="GO:0005524">
    <property type="term" value="F:ATP binding"/>
    <property type="evidence" value="ECO:0007669"/>
    <property type="project" value="UniProtKB-KW"/>
</dbReference>